<dbReference type="InterPro" id="IPR052579">
    <property type="entry name" value="Zinc_finger_SWIM"/>
</dbReference>
<evidence type="ECO:0000259" key="2">
    <source>
        <dbReference type="Pfam" id="PF21056"/>
    </source>
</evidence>
<dbReference type="InterPro" id="IPR048324">
    <property type="entry name" value="ZSWIM1-3_RNaseH-like"/>
</dbReference>
<reference evidence="3" key="1">
    <citation type="submission" date="2021-07" db="EMBL/GenBank/DDBJ databases">
        <authorList>
            <person name="Catto M.A."/>
            <person name="Jacobson A."/>
            <person name="Kennedy G."/>
            <person name="Labadie P."/>
            <person name="Hunt B.G."/>
            <person name="Srinivasan R."/>
        </authorList>
    </citation>
    <scope>NUCLEOTIDE SEQUENCE</scope>
    <source>
        <strain evidence="3">PL_HMW_Pooled</strain>
        <tissue evidence="3">Head</tissue>
    </source>
</reference>
<evidence type="ECO:0000256" key="1">
    <source>
        <dbReference type="SAM" id="MobiDB-lite"/>
    </source>
</evidence>
<evidence type="ECO:0000313" key="4">
    <source>
        <dbReference type="Proteomes" id="UP001219518"/>
    </source>
</evidence>
<dbReference type="PANTHER" id="PTHR31569:SF4">
    <property type="entry name" value="SWIM-TYPE DOMAIN-CONTAINING PROTEIN"/>
    <property type="match status" value="1"/>
</dbReference>
<organism evidence="3 4">
    <name type="scientific">Frankliniella fusca</name>
    <dbReference type="NCBI Taxonomy" id="407009"/>
    <lineage>
        <taxon>Eukaryota</taxon>
        <taxon>Metazoa</taxon>
        <taxon>Ecdysozoa</taxon>
        <taxon>Arthropoda</taxon>
        <taxon>Hexapoda</taxon>
        <taxon>Insecta</taxon>
        <taxon>Pterygota</taxon>
        <taxon>Neoptera</taxon>
        <taxon>Paraneoptera</taxon>
        <taxon>Thysanoptera</taxon>
        <taxon>Terebrantia</taxon>
        <taxon>Thripoidea</taxon>
        <taxon>Thripidae</taxon>
        <taxon>Frankliniella</taxon>
    </lineage>
</organism>
<feature type="domain" description="ZSWIM1/3 RNaseH-like" evidence="2">
    <location>
        <begin position="1"/>
        <end position="92"/>
    </location>
</feature>
<dbReference type="AlphaFoldDB" id="A0AAE1LNA4"/>
<dbReference type="Proteomes" id="UP001219518">
    <property type="component" value="Unassembled WGS sequence"/>
</dbReference>
<gene>
    <name evidence="3" type="ORF">KUF71_014232</name>
</gene>
<dbReference type="PANTHER" id="PTHR31569">
    <property type="entry name" value="SWIM-TYPE DOMAIN-CONTAINING PROTEIN"/>
    <property type="match status" value="1"/>
</dbReference>
<comment type="caution">
    <text evidence="3">The sequence shown here is derived from an EMBL/GenBank/DDBJ whole genome shotgun (WGS) entry which is preliminary data.</text>
</comment>
<feature type="compositionally biased region" description="Polar residues" evidence="1">
    <location>
        <begin position="264"/>
        <end position="275"/>
    </location>
</feature>
<keyword evidence="4" id="KW-1185">Reference proteome</keyword>
<dbReference type="Pfam" id="PF21056">
    <property type="entry name" value="ZSWIM1-3_RNaseH-like"/>
    <property type="match status" value="1"/>
</dbReference>
<accession>A0AAE1LNA4</accession>
<feature type="compositionally biased region" description="Pro residues" evidence="1">
    <location>
        <begin position="223"/>
        <end position="233"/>
    </location>
</feature>
<proteinExistence type="predicted"/>
<dbReference type="EMBL" id="JAHWGI010001242">
    <property type="protein sequence ID" value="KAK3925983.1"/>
    <property type="molecule type" value="Genomic_DNA"/>
</dbReference>
<name>A0AAE1LNA4_9NEOP</name>
<protein>
    <recommendedName>
        <fullName evidence="2">ZSWIM1/3 RNaseH-like domain-containing protein</fullName>
    </recommendedName>
</protein>
<reference evidence="3" key="2">
    <citation type="journal article" date="2023" name="BMC Genomics">
        <title>Pest status, molecular evolution, and epigenetic factors derived from the genome assembly of Frankliniella fusca, a thysanopteran phytovirus vector.</title>
        <authorList>
            <person name="Catto M.A."/>
            <person name="Labadie P.E."/>
            <person name="Jacobson A.L."/>
            <person name="Kennedy G.G."/>
            <person name="Srinivasan R."/>
            <person name="Hunt B.G."/>
        </authorList>
    </citation>
    <scope>NUCLEOTIDE SEQUENCE</scope>
    <source>
        <strain evidence="3">PL_HMW_Pooled</strain>
    </source>
</reference>
<feature type="region of interest" description="Disordered" evidence="1">
    <location>
        <begin position="223"/>
        <end position="275"/>
    </location>
</feature>
<evidence type="ECO:0000313" key="3">
    <source>
        <dbReference type="EMBL" id="KAK3925983.1"/>
    </source>
</evidence>
<sequence>MRQTLKDYPEVLLVDSTYNITDNKMPLTISMVMDGHGSGRAVSYCFIANESMDMLTAVLKCLACANPEAMMKTKCVVVDKDLSEIGAVKEVLGPDICVQICTFHSQKAFKEGTKNIVDKEQKEAVRKILTKTVYCESEETYKRLYTELTSIAPDDFMENYFNRYWHSMPEAWCNHQKLMTEEALRAGEEGAAVAAAFIDALEAEQVEAVDALTMLHDGVPAPVSPLPLSPPTAPEGNAADGAAPDPVSGQPSGGSRAISGVPRRSSSAATQGVSS</sequence>